<gene>
    <name evidence="1" type="ORF">VF08_17390</name>
</gene>
<protein>
    <recommendedName>
        <fullName evidence="3">DOMON-like domain-containing protein</fullName>
    </recommendedName>
</protein>
<evidence type="ECO:0008006" key="3">
    <source>
        <dbReference type="Google" id="ProtNLM"/>
    </source>
</evidence>
<evidence type="ECO:0000313" key="1">
    <source>
        <dbReference type="EMBL" id="PHK02820.1"/>
    </source>
</evidence>
<sequence>MNNQTFSLQPFPSSESLANLEITGDISRNINQFSISYNLIGDLNQIAIAPASNTPSRQHQLWENTCFEFFLSIKNSQQYWEFNLSPAGHWNVYRFDGYRQGMREEAALTILAFNVTNQPNKLVLTLNIDLDKLISPEKIIEVAITTVIQYKDGGFSYWALTHRGAEADFHLRDSFILEL</sequence>
<dbReference type="Proteomes" id="UP000222310">
    <property type="component" value="Unassembled WGS sequence"/>
</dbReference>
<dbReference type="RefSeq" id="WP_099067973.1">
    <property type="nucleotide sequence ID" value="NZ_LAHD01000047.1"/>
</dbReference>
<dbReference type="Gene3D" id="2.60.40.1190">
    <property type="match status" value="1"/>
</dbReference>
<proteinExistence type="predicted"/>
<accession>A0A9Q5ZBD6</accession>
<dbReference type="AlphaFoldDB" id="A0A9Q5ZBD6"/>
<dbReference type="GeneID" id="57093909"/>
<name>A0A9Q5ZBD6_NOSLI</name>
<organism evidence="1 2">
    <name type="scientific">Nostoc linckia z8</name>
    <dbReference type="NCBI Taxonomy" id="1628746"/>
    <lineage>
        <taxon>Bacteria</taxon>
        <taxon>Bacillati</taxon>
        <taxon>Cyanobacteriota</taxon>
        <taxon>Cyanophyceae</taxon>
        <taxon>Nostocales</taxon>
        <taxon>Nostocaceae</taxon>
        <taxon>Nostoc</taxon>
    </lineage>
</organism>
<comment type="caution">
    <text evidence="1">The sequence shown here is derived from an EMBL/GenBank/DDBJ whole genome shotgun (WGS) entry which is preliminary data.</text>
</comment>
<dbReference type="CDD" id="cd09627">
    <property type="entry name" value="DOMON_murB_like"/>
    <property type="match status" value="1"/>
</dbReference>
<evidence type="ECO:0000313" key="2">
    <source>
        <dbReference type="Proteomes" id="UP000222310"/>
    </source>
</evidence>
<reference evidence="1 2" key="1">
    <citation type="submission" date="2015-02" db="EMBL/GenBank/DDBJ databases">
        <title>Nostoc linckia genome annotation.</title>
        <authorList>
            <person name="Zhou Z."/>
        </authorList>
    </citation>
    <scope>NUCLEOTIDE SEQUENCE [LARGE SCALE GENOMIC DNA]</scope>
    <source>
        <strain evidence="2">z8</strain>
    </source>
</reference>
<dbReference type="EMBL" id="LAHD01000047">
    <property type="protein sequence ID" value="PHK02820.1"/>
    <property type="molecule type" value="Genomic_DNA"/>
</dbReference>